<comment type="cofactor">
    <cofactor evidence="7">
        <name>thiamine diphosphate</name>
        <dbReference type="ChEBI" id="CHEBI:58937"/>
    </cofactor>
    <text evidence="7">Binds 1 thiamine pyrophosphate per subunit.</text>
</comment>
<dbReference type="InterPro" id="IPR011766">
    <property type="entry name" value="TPP_enzyme_TPP-bd"/>
</dbReference>
<dbReference type="GO" id="GO:0005948">
    <property type="term" value="C:acetolactate synthase complex"/>
    <property type="evidence" value="ECO:0007669"/>
    <property type="project" value="TreeGrafter"/>
</dbReference>
<evidence type="ECO:0000313" key="11">
    <source>
        <dbReference type="EMBL" id="GIM46630.1"/>
    </source>
</evidence>
<dbReference type="GO" id="GO:0000287">
    <property type="term" value="F:magnesium ion binding"/>
    <property type="evidence" value="ECO:0007669"/>
    <property type="project" value="UniProtKB-UniRule"/>
</dbReference>
<reference evidence="11" key="1">
    <citation type="journal article" date="2023" name="Int. J. Syst. Evol. Microbiol.">
        <title>Collibacillus ludicampi gen. nov., sp. nov., a new soil bacterium of the family Alicyclobacillaceae.</title>
        <authorList>
            <person name="Jojima T."/>
            <person name="Ioku Y."/>
            <person name="Fukuta Y."/>
            <person name="Shirasaka N."/>
            <person name="Matsumura Y."/>
            <person name="Mori M."/>
        </authorList>
    </citation>
    <scope>NUCLEOTIDE SEQUENCE</scope>
    <source>
        <strain evidence="11">TP075</strain>
    </source>
</reference>
<evidence type="ECO:0000256" key="5">
    <source>
        <dbReference type="ARBA" id="ARBA00023027"/>
    </source>
</evidence>
<dbReference type="InterPro" id="IPR045229">
    <property type="entry name" value="TPP_enz"/>
</dbReference>
<comment type="caution">
    <text evidence="11">The sequence shown here is derived from an EMBL/GenBank/DDBJ whole genome shotgun (WGS) entry which is preliminary data.</text>
</comment>
<comment type="pathway">
    <text evidence="7">Polyol metabolism; myo-inositol degradation into acetyl-CoA; acetyl-CoA from myo-inositol: step 3/7.</text>
</comment>
<feature type="region of interest" description="Thiamine pyrophosphate binding" evidence="7">
    <location>
        <begin position="442"/>
        <end position="522"/>
    </location>
</feature>
<dbReference type="InterPro" id="IPR030817">
    <property type="entry name" value="Myo_inos_IolD"/>
</dbReference>
<accession>A0AAV4LFM2</accession>
<keyword evidence="3 7" id="KW-0378">Hydrolase</keyword>
<dbReference type="InterPro" id="IPR029061">
    <property type="entry name" value="THDP-binding"/>
</dbReference>
<feature type="domain" description="Thiamine pyrophosphate enzyme central" evidence="8">
    <location>
        <begin position="219"/>
        <end position="353"/>
    </location>
</feature>
<evidence type="ECO:0000259" key="10">
    <source>
        <dbReference type="Pfam" id="PF02776"/>
    </source>
</evidence>
<dbReference type="SUPFAM" id="SSF52518">
    <property type="entry name" value="Thiamin diphosphate-binding fold (THDP-binding)"/>
    <property type="match status" value="2"/>
</dbReference>
<feature type="binding site" evidence="7">
    <location>
        <position position="493"/>
    </location>
    <ligand>
        <name>Mg(2+)</name>
        <dbReference type="ChEBI" id="CHEBI:18420"/>
    </ligand>
</feature>
<feature type="domain" description="Thiamine pyrophosphate enzyme N-terminal TPP-binding" evidence="10">
    <location>
        <begin position="31"/>
        <end position="131"/>
    </location>
</feature>
<evidence type="ECO:0000256" key="7">
    <source>
        <dbReference type="HAMAP-Rule" id="MF_01669"/>
    </source>
</evidence>
<dbReference type="GO" id="GO:0050660">
    <property type="term" value="F:flavin adenine dinucleotide binding"/>
    <property type="evidence" value="ECO:0007669"/>
    <property type="project" value="TreeGrafter"/>
</dbReference>
<dbReference type="GO" id="GO:0030976">
    <property type="term" value="F:thiamine pyrophosphate binding"/>
    <property type="evidence" value="ECO:0007669"/>
    <property type="project" value="UniProtKB-UniRule"/>
</dbReference>
<keyword evidence="4 7" id="KW-0460">Magnesium</keyword>
<evidence type="ECO:0000256" key="6">
    <source>
        <dbReference type="ARBA" id="ARBA00023052"/>
    </source>
</evidence>
<dbReference type="Pfam" id="PF00205">
    <property type="entry name" value="TPP_enzyme_M"/>
    <property type="match status" value="1"/>
</dbReference>
<dbReference type="RefSeq" id="WP_282199700.1">
    <property type="nucleotide sequence ID" value="NZ_BOQE01000001.1"/>
</dbReference>
<sequence length="644" mass="71608">MKTIRLTMAQALIKFLNQQYIEFDGREEKFVKGIFTIFGHGNVLGIGQALEEDPGDLEVYQGRNEQGMAHAAIAFAKQKNRKQIMACTSSVGPGAANMVTAAATASANNIPVLLLPGDTFATRQPDPVLQQIEHDHDLTITTNDAFRAVSKYWDRINRPEQLMTAMIHAMRVLTDPADTGAVTIALPQDVQGEVYDYPEYFFKKRVHRIERRIPTESDLKDAVELIKGKKKPVIICGGGVRYSEAADSLKRFAEKFNIPYCETQAGKSAIESFHAYNLGGVGVTGNLVANMITKDADLVIGVGTRYSDFTTSSKRLFQNPDVDFLTINVSEYHAYKLDAVKIVADAKLALEALEKELEKIQYCSGYTNEIEAAKDAWKAELNRLHHIQYTDQGFTPEVAGHLDEVLPEFVETYQSCLTQTEVIGQVNTLIDEEAIIVGAAGSLPGDLQRMWESRRPNTYHMEYGYSCMGYEISGALGVKIAEPDKEVYAMVGDGSYLMLHSELVTSIQEGKKINVLLFDNASFGCINNLQMENGMGSFGTEFRYRNHETGRLDGGFIKIDFAQSAAGYGVKTYKVRTLEELRAAIEDAKNQTVSTLIDIKVLPKTMTCGYESWWHVGIAGTSNNPKVNEAFNHKENNLKKARKY</sequence>
<dbReference type="InterPro" id="IPR000399">
    <property type="entry name" value="TPP-bd_CS"/>
</dbReference>
<gene>
    <name evidence="7 11" type="primary">iolD</name>
    <name evidence="11" type="ORF">DNHGIG_21790</name>
</gene>
<dbReference type="Proteomes" id="UP001057291">
    <property type="component" value="Unassembled WGS sequence"/>
</dbReference>
<feature type="binding site" evidence="7">
    <location>
        <position position="65"/>
    </location>
    <ligand>
        <name>thiamine diphosphate</name>
        <dbReference type="ChEBI" id="CHEBI:58937"/>
    </ligand>
</feature>
<evidence type="ECO:0000256" key="1">
    <source>
        <dbReference type="ARBA" id="ARBA00007812"/>
    </source>
</evidence>
<dbReference type="GO" id="GO:0102481">
    <property type="term" value="F:3D-(3,5/4)-trihydroxycyclohexane-1,2-dione hydrolase activity"/>
    <property type="evidence" value="ECO:0007669"/>
    <property type="project" value="UniProtKB-EC"/>
</dbReference>
<comment type="similarity">
    <text evidence="1 7">Belongs to the TPP enzyme family.</text>
</comment>
<dbReference type="InterPro" id="IPR023757">
    <property type="entry name" value="THcHDO_hydrolase_firmi"/>
</dbReference>
<evidence type="ECO:0000313" key="12">
    <source>
        <dbReference type="Proteomes" id="UP001057291"/>
    </source>
</evidence>
<dbReference type="EC" id="3.7.1.22" evidence="7"/>
<dbReference type="InterPro" id="IPR029035">
    <property type="entry name" value="DHS-like_NAD/FAD-binding_dom"/>
</dbReference>
<dbReference type="SUPFAM" id="SSF52467">
    <property type="entry name" value="DHS-like NAD/FAD-binding domain"/>
    <property type="match status" value="1"/>
</dbReference>
<evidence type="ECO:0000259" key="8">
    <source>
        <dbReference type="Pfam" id="PF00205"/>
    </source>
</evidence>
<keyword evidence="6 7" id="KW-0786">Thiamine pyrophosphate</keyword>
<evidence type="ECO:0000256" key="4">
    <source>
        <dbReference type="ARBA" id="ARBA00022842"/>
    </source>
</evidence>
<dbReference type="PANTHER" id="PTHR18968:SF9">
    <property type="entry name" value="3D-(3,5_4)-TRIHYDROXYCYCLOHEXANE-1,2-DIONE HYDROLASE"/>
    <property type="match status" value="1"/>
</dbReference>
<comment type="catalytic activity">
    <reaction evidence="7">
        <text>3D-3,5/4-trihydroxycyclohexane-1,2-dione + H2O = 5-deoxy-D-glucuronate + H(+)</text>
        <dbReference type="Rhea" id="RHEA:25836"/>
        <dbReference type="ChEBI" id="CHEBI:15377"/>
        <dbReference type="ChEBI" id="CHEBI:15378"/>
        <dbReference type="ChEBI" id="CHEBI:28446"/>
        <dbReference type="ChEBI" id="CHEBI:58852"/>
        <dbReference type="EC" id="3.7.1.22"/>
    </reaction>
</comment>
<dbReference type="Pfam" id="PF02776">
    <property type="entry name" value="TPP_enzyme_N"/>
    <property type="match status" value="1"/>
</dbReference>
<dbReference type="EMBL" id="BOQE01000001">
    <property type="protein sequence ID" value="GIM46630.1"/>
    <property type="molecule type" value="Genomic_DNA"/>
</dbReference>
<evidence type="ECO:0000256" key="3">
    <source>
        <dbReference type="ARBA" id="ARBA00022801"/>
    </source>
</evidence>
<protein>
    <recommendedName>
        <fullName evidence="7">3D-(3,5/4)-trihydroxycyclohexane-1,2-dione hydrolase</fullName>
        <shortName evidence="7">THcHDO hydrolase</shortName>
        <ecNumber evidence="7">3.7.1.22</ecNumber>
    </recommendedName>
</protein>
<dbReference type="AlphaFoldDB" id="A0AAV4LFM2"/>
<dbReference type="InterPro" id="IPR012000">
    <property type="entry name" value="Thiamin_PyroP_enz_cen_dom"/>
</dbReference>
<name>A0AAV4LFM2_9BACL</name>
<feature type="domain" description="Thiamine pyrophosphate enzyme TPP-binding" evidence="9">
    <location>
        <begin position="440"/>
        <end position="599"/>
    </location>
</feature>
<dbReference type="Gene3D" id="3.40.50.970">
    <property type="match status" value="2"/>
</dbReference>
<dbReference type="PROSITE" id="PS00187">
    <property type="entry name" value="TPP_ENZYMES"/>
    <property type="match status" value="1"/>
</dbReference>
<evidence type="ECO:0000259" key="9">
    <source>
        <dbReference type="Pfam" id="PF02775"/>
    </source>
</evidence>
<keyword evidence="2 7" id="KW-0479">Metal-binding</keyword>
<dbReference type="GO" id="GO:0009099">
    <property type="term" value="P:L-valine biosynthetic process"/>
    <property type="evidence" value="ECO:0007669"/>
    <property type="project" value="TreeGrafter"/>
</dbReference>
<feature type="binding site" evidence="7">
    <location>
        <position position="520"/>
    </location>
    <ligand>
        <name>Mg(2+)</name>
        <dbReference type="ChEBI" id="CHEBI:18420"/>
    </ligand>
</feature>
<dbReference type="InterPro" id="IPR012001">
    <property type="entry name" value="Thiamin_PyroP_enz_TPP-bd_dom"/>
</dbReference>
<evidence type="ECO:0000256" key="2">
    <source>
        <dbReference type="ARBA" id="ARBA00022723"/>
    </source>
</evidence>
<keyword evidence="12" id="KW-1185">Reference proteome</keyword>
<dbReference type="Pfam" id="PF02775">
    <property type="entry name" value="TPP_enzyme_C"/>
    <property type="match status" value="1"/>
</dbReference>
<dbReference type="GO" id="GO:0009097">
    <property type="term" value="P:isoleucine biosynthetic process"/>
    <property type="evidence" value="ECO:0007669"/>
    <property type="project" value="TreeGrafter"/>
</dbReference>
<dbReference type="GO" id="GO:0003984">
    <property type="term" value="F:acetolactate synthase activity"/>
    <property type="evidence" value="ECO:0007669"/>
    <property type="project" value="TreeGrafter"/>
</dbReference>
<comment type="function">
    <text evidence="7">Involved in the cleavage of the C1-C2 bond of 3D-(3,5/4)-trihydroxycyclohexane-1,2-dione (THcHDO) to yield 5-deoxy-glucuronate (5DG).</text>
</comment>
<dbReference type="NCBIfam" id="TIGR04377">
    <property type="entry name" value="myo_inos_iolD"/>
    <property type="match status" value="1"/>
</dbReference>
<dbReference type="Gene3D" id="3.40.50.1220">
    <property type="entry name" value="TPP-binding domain"/>
    <property type="match status" value="1"/>
</dbReference>
<comment type="cofactor">
    <cofactor evidence="7">
        <name>Mg(2+)</name>
        <dbReference type="ChEBI" id="CHEBI:18420"/>
    </cofactor>
    <text evidence="7">Binds 1 Mg(2+) ion per subunit.</text>
</comment>
<dbReference type="CDD" id="cd02003">
    <property type="entry name" value="TPP_IolD"/>
    <property type="match status" value="1"/>
</dbReference>
<organism evidence="11 12">
    <name type="scientific">Collibacillus ludicampi</name>
    <dbReference type="NCBI Taxonomy" id="2771369"/>
    <lineage>
        <taxon>Bacteria</taxon>
        <taxon>Bacillati</taxon>
        <taxon>Bacillota</taxon>
        <taxon>Bacilli</taxon>
        <taxon>Bacillales</taxon>
        <taxon>Alicyclobacillaceae</taxon>
        <taxon>Collibacillus</taxon>
    </lineage>
</organism>
<dbReference type="GO" id="GO:0019310">
    <property type="term" value="P:inositol catabolic process"/>
    <property type="evidence" value="ECO:0007669"/>
    <property type="project" value="UniProtKB-UniRule"/>
</dbReference>
<dbReference type="PANTHER" id="PTHR18968">
    <property type="entry name" value="THIAMINE PYROPHOSPHATE ENZYMES"/>
    <property type="match status" value="1"/>
</dbReference>
<dbReference type="HAMAP" id="MF_01669">
    <property type="entry name" value="IolD"/>
    <property type="match status" value="1"/>
</dbReference>
<dbReference type="CDD" id="cd07035">
    <property type="entry name" value="TPP_PYR_POX_like"/>
    <property type="match status" value="1"/>
</dbReference>
<proteinExistence type="inferred from homology"/>
<keyword evidence="5 7" id="KW-0520">NAD</keyword>